<dbReference type="Proteomes" id="UP000176244">
    <property type="component" value="Unassembled WGS sequence"/>
</dbReference>
<keyword evidence="4" id="KW-0804">Transcription</keyword>
<dbReference type="InterPro" id="IPR051054">
    <property type="entry name" value="SorC_transcr_regulators"/>
</dbReference>
<organism evidence="7 10">
    <name type="scientific">Acetobacterium wieringae</name>
    <dbReference type="NCBI Taxonomy" id="52694"/>
    <lineage>
        <taxon>Bacteria</taxon>
        <taxon>Bacillati</taxon>
        <taxon>Bacillota</taxon>
        <taxon>Clostridia</taxon>
        <taxon>Eubacteriales</taxon>
        <taxon>Eubacteriaceae</taxon>
        <taxon>Acetobacterium</taxon>
    </lineage>
</organism>
<dbReference type="PANTHER" id="PTHR34294:SF1">
    <property type="entry name" value="TRANSCRIPTIONAL REGULATOR LSRR"/>
    <property type="match status" value="1"/>
</dbReference>
<dbReference type="Pfam" id="PF04545">
    <property type="entry name" value="Sigma70_r4"/>
    <property type="match status" value="1"/>
</dbReference>
<keyword evidence="3" id="KW-0238">DNA-binding</keyword>
<dbReference type="InterPro" id="IPR037171">
    <property type="entry name" value="NagB/RpiA_transferase-like"/>
</dbReference>
<dbReference type="GO" id="GO:0003677">
    <property type="term" value="F:DNA binding"/>
    <property type="evidence" value="ECO:0007669"/>
    <property type="project" value="UniProtKB-KW"/>
</dbReference>
<dbReference type="Gene3D" id="3.40.50.1360">
    <property type="match status" value="1"/>
</dbReference>
<dbReference type="GO" id="GO:0003700">
    <property type="term" value="F:DNA-binding transcription factor activity"/>
    <property type="evidence" value="ECO:0007669"/>
    <property type="project" value="InterPro"/>
</dbReference>
<dbReference type="OrthoDB" id="58802at2"/>
<keyword evidence="12" id="KW-1185">Reference proteome</keyword>
<reference evidence="7 10" key="1">
    <citation type="submission" date="2015-09" db="EMBL/GenBank/DDBJ databases">
        <title>Genome sequence of Acetobacterium wieringae DSM 1911.</title>
        <authorList>
            <person name="Poehlein A."/>
            <person name="Bengelsdorf F.R."/>
            <person name="Schiel-Bengelsdorf B."/>
            <person name="Duerre P."/>
            <person name="Daniel R."/>
        </authorList>
    </citation>
    <scope>NUCLEOTIDE SEQUENCE [LARGE SCALE GENOMIC DNA]</scope>
    <source>
        <strain evidence="7 10">DSM 1911</strain>
    </source>
</reference>
<evidence type="ECO:0000313" key="7">
    <source>
        <dbReference type="EMBL" id="OFV69652.1"/>
    </source>
</evidence>
<dbReference type="GO" id="GO:0006352">
    <property type="term" value="P:DNA-templated transcription initiation"/>
    <property type="evidence" value="ECO:0007669"/>
    <property type="project" value="InterPro"/>
</dbReference>
<feature type="domain" description="Sugar-binding" evidence="5">
    <location>
        <begin position="63"/>
        <end position="301"/>
    </location>
</feature>
<dbReference type="Pfam" id="PF04198">
    <property type="entry name" value="Sugar-bind"/>
    <property type="match status" value="1"/>
</dbReference>
<evidence type="ECO:0000259" key="5">
    <source>
        <dbReference type="Pfam" id="PF04198"/>
    </source>
</evidence>
<evidence type="ECO:0000313" key="11">
    <source>
        <dbReference type="Proteomes" id="UP000322619"/>
    </source>
</evidence>
<evidence type="ECO:0000256" key="4">
    <source>
        <dbReference type="ARBA" id="ARBA00023163"/>
    </source>
</evidence>
<keyword evidence="2" id="KW-0805">Transcription regulation</keyword>
<dbReference type="Proteomes" id="UP000322619">
    <property type="component" value="Unassembled WGS sequence"/>
</dbReference>
<reference evidence="8 11" key="2">
    <citation type="submission" date="2019-08" db="EMBL/GenBank/DDBJ databases">
        <title>Isolation and enrichment of carboxydotrophic bacteria from anaerobic sludge for the production of bio-based chemicals from syngas.</title>
        <authorList>
            <person name="Antares A.L."/>
            <person name="Moreira J."/>
            <person name="Diender M."/>
            <person name="Parshina S.N."/>
            <person name="Stams A.J.M."/>
            <person name="Alves M."/>
            <person name="Alves J.I."/>
            <person name="Sousa D.Z."/>
        </authorList>
    </citation>
    <scope>NUCLEOTIDE SEQUENCE [LARGE SCALE GENOMIC DNA]</scope>
    <source>
        <strain evidence="8 11">JM</strain>
    </source>
</reference>
<evidence type="ECO:0000313" key="9">
    <source>
        <dbReference type="EMBL" id="UYO64254.1"/>
    </source>
</evidence>
<reference evidence="9" key="3">
    <citation type="submission" date="2021-11" db="EMBL/GenBank/DDBJ databases">
        <title>Isoprene-degrading acetogen.</title>
        <authorList>
            <person name="Yang Y."/>
            <person name="Jin H."/>
            <person name="Yan J."/>
        </authorList>
    </citation>
    <scope>NUCLEOTIDE SEQUENCE</scope>
    <source>
        <strain evidence="9">Berkeley</strain>
    </source>
</reference>
<sequence>MKEKELLRLIQISKLYYEENKTQAEIARIMNISRPSVSNLLTKARKAGVVKIDIMSYDHSQMGLSQSLCQRFNLKTCHVMESGEDFHQTAARVLMEYLANARVLGLGWGYNINRVIEALPQAKTGETAQGIVCPLIGTATVPHRGYHPNELSTDLSRKTGFQAEYLISPAFPTTEQDQELFMNTTNYHTILERWRKTDTAIITLGSFPLVPDHGTALRFGKKLTQEKAVGSLLSYFFNLQGERIEGDDDYAIQIPLRLLARIKHVIGIVPPESNTSAVISCLRTGYIKHLVIAEQTAKDVIDQNQSN</sequence>
<name>A0A1F2PFM3_9FIRM</name>
<proteinExistence type="inferred from homology"/>
<evidence type="ECO:0000259" key="6">
    <source>
        <dbReference type="Pfam" id="PF04545"/>
    </source>
</evidence>
<dbReference type="InterPro" id="IPR007630">
    <property type="entry name" value="RNA_pol_sigma70_r4"/>
</dbReference>
<dbReference type="STRING" id="52694.ACWI_27900"/>
<protein>
    <submittedName>
        <fullName evidence="7">Sorbitol operon regulator</fullName>
    </submittedName>
    <submittedName>
        <fullName evidence="8">Transcriptional regulator</fullName>
    </submittedName>
</protein>
<dbReference type="Proteomes" id="UP001163550">
    <property type="component" value="Chromosome"/>
</dbReference>
<evidence type="ECO:0000313" key="12">
    <source>
        <dbReference type="Proteomes" id="UP001163550"/>
    </source>
</evidence>
<dbReference type="RefSeq" id="WP_070372057.1">
    <property type="nucleotide sequence ID" value="NZ_CABIIK010000011.1"/>
</dbReference>
<evidence type="ECO:0000256" key="2">
    <source>
        <dbReference type="ARBA" id="ARBA00023015"/>
    </source>
</evidence>
<dbReference type="PANTHER" id="PTHR34294">
    <property type="entry name" value="TRANSCRIPTIONAL REGULATOR-RELATED"/>
    <property type="match status" value="1"/>
</dbReference>
<dbReference type="InterPro" id="IPR013324">
    <property type="entry name" value="RNA_pol_sigma_r3/r4-like"/>
</dbReference>
<dbReference type="EMBL" id="VSLA01000027">
    <property type="protein sequence ID" value="TYC84109.1"/>
    <property type="molecule type" value="Genomic_DNA"/>
</dbReference>
<accession>A0A1F2PFM3</accession>
<gene>
    <name evidence="7" type="primary">sorC_3</name>
    <name evidence="7" type="ORF">ACWI_27900</name>
    <name evidence="8" type="ORF">FXB42_14110</name>
    <name evidence="9" type="ORF">LNN31_07505</name>
</gene>
<comment type="similarity">
    <text evidence="1">Belongs to the SorC transcriptional regulatory family.</text>
</comment>
<feature type="domain" description="RNA polymerase sigma-70 region 4" evidence="6">
    <location>
        <begin position="14"/>
        <end position="46"/>
    </location>
</feature>
<dbReference type="SUPFAM" id="SSF100950">
    <property type="entry name" value="NagB/RpiA/CoA transferase-like"/>
    <property type="match status" value="1"/>
</dbReference>
<dbReference type="InterPro" id="IPR007324">
    <property type="entry name" value="Sugar-bd_dom_put"/>
</dbReference>
<evidence type="ECO:0000313" key="10">
    <source>
        <dbReference type="Proteomes" id="UP000176244"/>
    </source>
</evidence>
<dbReference type="Gene3D" id="1.10.10.60">
    <property type="entry name" value="Homeodomain-like"/>
    <property type="match status" value="1"/>
</dbReference>
<dbReference type="EMBL" id="CP087994">
    <property type="protein sequence ID" value="UYO64254.1"/>
    <property type="molecule type" value="Genomic_DNA"/>
</dbReference>
<dbReference type="EMBL" id="LKEU01000037">
    <property type="protein sequence ID" value="OFV69652.1"/>
    <property type="molecule type" value="Genomic_DNA"/>
</dbReference>
<evidence type="ECO:0000313" key="8">
    <source>
        <dbReference type="EMBL" id="TYC84109.1"/>
    </source>
</evidence>
<dbReference type="GO" id="GO:0030246">
    <property type="term" value="F:carbohydrate binding"/>
    <property type="evidence" value="ECO:0007669"/>
    <property type="project" value="InterPro"/>
</dbReference>
<evidence type="ECO:0000256" key="3">
    <source>
        <dbReference type="ARBA" id="ARBA00023125"/>
    </source>
</evidence>
<dbReference type="AlphaFoldDB" id="A0A1F2PFM3"/>
<dbReference type="SUPFAM" id="SSF88659">
    <property type="entry name" value="Sigma3 and sigma4 domains of RNA polymerase sigma factors"/>
    <property type="match status" value="1"/>
</dbReference>
<evidence type="ECO:0000256" key="1">
    <source>
        <dbReference type="ARBA" id="ARBA00010466"/>
    </source>
</evidence>